<feature type="compositionally biased region" description="Low complexity" evidence="9">
    <location>
        <begin position="113"/>
        <end position="124"/>
    </location>
</feature>
<comment type="subcellular location">
    <subcellularLocation>
        <location evidence="1">Endoplasmic reticulum membrane</location>
        <topology evidence="1">Single-pass membrane protein</topology>
    </subcellularLocation>
</comment>
<dbReference type="OMA" id="RINEHGQ"/>
<keyword evidence="8 10" id="KW-0472">Membrane</keyword>
<evidence type="ECO:0000256" key="8">
    <source>
        <dbReference type="ARBA" id="ARBA00023136"/>
    </source>
</evidence>
<keyword evidence="4" id="KW-0808">Transferase</keyword>
<evidence type="ECO:0000256" key="3">
    <source>
        <dbReference type="ARBA" id="ARBA00022676"/>
    </source>
</evidence>
<dbReference type="AlphaFoldDB" id="E9ARM7"/>
<dbReference type="EMBL" id="FR799571">
    <property type="protein sequence ID" value="CBZ25598.1"/>
    <property type="molecule type" value="Genomic_DNA"/>
</dbReference>
<gene>
    <name evidence="11" type="ORF">LMXM_18_0900</name>
</gene>
<evidence type="ECO:0000256" key="5">
    <source>
        <dbReference type="ARBA" id="ARBA00022692"/>
    </source>
</evidence>
<keyword evidence="5 10" id="KW-0812">Transmembrane</keyword>
<name>E9ARM7_LEIMU</name>
<feature type="region of interest" description="Disordered" evidence="9">
    <location>
        <begin position="823"/>
        <end position="844"/>
    </location>
</feature>
<keyword evidence="7 10" id="KW-1133">Transmembrane helix</keyword>
<feature type="compositionally biased region" description="Low complexity" evidence="9">
    <location>
        <begin position="61"/>
        <end position="72"/>
    </location>
</feature>
<feature type="region of interest" description="Disordered" evidence="9">
    <location>
        <begin position="61"/>
        <end position="124"/>
    </location>
</feature>
<evidence type="ECO:0000256" key="9">
    <source>
        <dbReference type="SAM" id="MobiDB-lite"/>
    </source>
</evidence>
<evidence type="ECO:0000313" key="12">
    <source>
        <dbReference type="Proteomes" id="UP000007259"/>
    </source>
</evidence>
<evidence type="ECO:0000256" key="6">
    <source>
        <dbReference type="ARBA" id="ARBA00022824"/>
    </source>
</evidence>
<evidence type="ECO:0000256" key="4">
    <source>
        <dbReference type="ARBA" id="ARBA00022679"/>
    </source>
</evidence>
<dbReference type="OrthoDB" id="614844at2759"/>
<dbReference type="PANTHER" id="PTHR13036:SF0">
    <property type="entry name" value="CHITOBIOSYLDIPHOSPHODOLICHOL BETA-MANNOSYLTRANSFERASE"/>
    <property type="match status" value="1"/>
</dbReference>
<organism evidence="11 12">
    <name type="scientific">Leishmania mexicana (strain MHOM/GT/2001/U1103)</name>
    <dbReference type="NCBI Taxonomy" id="929439"/>
    <lineage>
        <taxon>Eukaryota</taxon>
        <taxon>Discoba</taxon>
        <taxon>Euglenozoa</taxon>
        <taxon>Kinetoplastea</taxon>
        <taxon>Metakinetoplastina</taxon>
        <taxon>Trypanosomatida</taxon>
        <taxon>Trypanosomatidae</taxon>
        <taxon>Leishmaniinae</taxon>
        <taxon>Leishmania</taxon>
    </lineage>
</organism>
<sequence>MFQYEDLVWLISFPLVCAIMLWFSLDLTVLVRVGGGRRRRANARRAIERLIMSSPVLTTASVVQSPSPVSTPNTDHPSRRRSSSTSPEHACMGGFGSSSGNEEEHRVKHREASAGAASTPTAGTLPCHQQRVRQVVVPAAIRISTRAVVRRAVVLVGGDFARSPRMQYHAASLARSGLFDEVLLVGLDYGNQLSEDLLMSGEPQPERFVSWDDPATPKGMEHAVFDVQAQLDSPEPRPGCGCIVSTQYLIAPPSPPEWLQAVFPLVHLHWVVCTLYRVVMLAGLFFFQTMCATATRINEHGQLLVTDLILIQTPPAIPFVLLVKYLVCPLAFVYNMLLYYGVVVPAAWMNPSAMRDVRQQCQLQSLRFAGATERSADGRRRSLAILRGLAHASLSGRRSWVFYPAIVVDWHNFGHTILAQSQRPTAAVQMYKLLEMHMCAGHVNVTVSQAMRRALEQAYPWLRCESAIATAASVQPHCSASAAASASLQAEGALSVTVVSPSAVTVLYDVAPSFFRPVQRSRCVRDVLERLLLRHHAVNPSPLPLASPFPLVKGAGNGAAYALVSKADLEEMGWGIAGPPAWVYADAAAESVAVSALATSAAAPATMAAMSRRGIMVVGSTSWTEDDDYSMLIQALQRLDHRLRHEVSYGSSNGDSSLSASSGPADLWVLITGKGNARQRFEDAVRVAKLSSHVVVSTYYAQSYHEYSLLLGAADVGLCLHFSSSGLDLPMKGVDMVGAGLPIMVMQYPAIGELIGGVTRVLATQAMRPRNGAADAQRSPRVSGGYAKAVQPTLQECERGWSFCNDADLEFLLSSFIGLPSTSESVSDGASGLSRSPPTPLSVMKRRACEARRRAHTWEKNWRRVLLPVLKEVV</sequence>
<protein>
    <submittedName>
        <fullName evidence="11">Glycosyltransferase</fullName>
    </submittedName>
</protein>
<evidence type="ECO:0000256" key="2">
    <source>
        <dbReference type="ARBA" id="ARBA00004922"/>
    </source>
</evidence>
<dbReference type="PANTHER" id="PTHR13036">
    <property type="entry name" value="BETA1,4 MANNOSYLTRANSFERASE"/>
    <property type="match status" value="1"/>
</dbReference>
<dbReference type="PhylomeDB" id="E9ARM7"/>
<keyword evidence="3" id="KW-0328">Glycosyltransferase</keyword>
<accession>E9ARM7</accession>
<dbReference type="RefSeq" id="XP_003874104.1">
    <property type="nucleotide sequence ID" value="XM_003874055.1"/>
</dbReference>
<evidence type="ECO:0000256" key="10">
    <source>
        <dbReference type="SAM" id="Phobius"/>
    </source>
</evidence>
<evidence type="ECO:0000313" key="11">
    <source>
        <dbReference type="EMBL" id="CBZ25598.1"/>
    </source>
</evidence>
<evidence type="ECO:0000256" key="1">
    <source>
        <dbReference type="ARBA" id="ARBA00004389"/>
    </source>
</evidence>
<evidence type="ECO:0000256" key="7">
    <source>
        <dbReference type="ARBA" id="ARBA00022989"/>
    </source>
</evidence>
<feature type="transmembrane region" description="Helical" evidence="10">
    <location>
        <begin position="268"/>
        <end position="287"/>
    </location>
</feature>
<dbReference type="InterPro" id="IPR026051">
    <property type="entry name" value="ALG1-like"/>
</dbReference>
<keyword evidence="12" id="KW-1185">Reference proteome</keyword>
<feature type="compositionally biased region" description="Polar residues" evidence="9">
    <location>
        <begin position="823"/>
        <end position="836"/>
    </location>
</feature>
<dbReference type="GeneID" id="13447591"/>
<dbReference type="Gene3D" id="3.40.50.2000">
    <property type="entry name" value="Glycogen Phosphorylase B"/>
    <property type="match status" value="1"/>
</dbReference>
<comment type="pathway">
    <text evidence="2">Protein modification; protein glycosylation.</text>
</comment>
<feature type="transmembrane region" description="Helical" evidence="10">
    <location>
        <begin position="332"/>
        <end position="349"/>
    </location>
</feature>
<dbReference type="KEGG" id="lmi:LMXM_18_0900"/>
<dbReference type="GO" id="GO:0005789">
    <property type="term" value="C:endoplasmic reticulum membrane"/>
    <property type="evidence" value="ECO:0007669"/>
    <property type="project" value="UniProtKB-SubCell"/>
</dbReference>
<reference evidence="11 12" key="1">
    <citation type="journal article" date="2011" name="Genome Res.">
        <title>Chromosome and gene copy number variation allow major structural change between species and strains of Leishmania.</title>
        <authorList>
            <person name="Rogers M.B."/>
            <person name="Hilley J.D."/>
            <person name="Dickens N.J."/>
            <person name="Wilkes J."/>
            <person name="Bates P.A."/>
            <person name="Depledge D.P."/>
            <person name="Harris D."/>
            <person name="Her Y."/>
            <person name="Herzyk P."/>
            <person name="Imamura H."/>
            <person name="Otto T.D."/>
            <person name="Sanders M."/>
            <person name="Seeger K."/>
            <person name="Dujardin J.C."/>
            <person name="Berriman M."/>
            <person name="Smith D.F."/>
            <person name="Hertz-Fowler C."/>
            <person name="Mottram J.C."/>
        </authorList>
    </citation>
    <scope>NUCLEOTIDE SEQUENCE [LARGE SCALE GENOMIC DNA]</scope>
    <source>
        <strain evidence="11 12">MHOM/GT/2001/U1103</strain>
    </source>
</reference>
<proteinExistence type="predicted"/>
<dbReference type="GO" id="GO:0000030">
    <property type="term" value="F:mannosyltransferase activity"/>
    <property type="evidence" value="ECO:0007669"/>
    <property type="project" value="InterPro"/>
</dbReference>
<dbReference type="VEuPathDB" id="TriTrypDB:LmxM.18.0900"/>
<feature type="compositionally biased region" description="Basic and acidic residues" evidence="9">
    <location>
        <begin position="102"/>
        <end position="112"/>
    </location>
</feature>
<keyword evidence="6" id="KW-0256">Endoplasmic reticulum</keyword>
<feature type="transmembrane region" description="Helical" evidence="10">
    <location>
        <begin position="6"/>
        <end position="25"/>
    </location>
</feature>
<dbReference type="Proteomes" id="UP000007259">
    <property type="component" value="Chromosome 18"/>
</dbReference>
<dbReference type="FunFam" id="3.40.50.2000:FF:000419">
    <property type="entry name" value="Putative glycosyltransferase"/>
    <property type="match status" value="1"/>
</dbReference>